<gene>
    <name evidence="1" type="ORF">CSW29_04100</name>
</gene>
<dbReference type="Proteomes" id="UP000288347">
    <property type="component" value="Unassembled WGS sequence"/>
</dbReference>
<comment type="caution">
    <text evidence="1">The sequence shown here is derived from an EMBL/GenBank/DDBJ whole genome shotgun (WGS) entry which is preliminary data.</text>
</comment>
<dbReference type="RefSeq" id="WP_126216977.1">
    <property type="nucleotide sequence ID" value="NZ_PEMH01000100.1"/>
</dbReference>
<dbReference type="AlphaFoldDB" id="A0A430UI40"/>
<evidence type="ECO:0000313" key="2">
    <source>
        <dbReference type="Proteomes" id="UP000288347"/>
    </source>
</evidence>
<dbReference type="EMBL" id="PEMH01000100">
    <property type="protein sequence ID" value="RTI01487.1"/>
    <property type="molecule type" value="Genomic_DNA"/>
</dbReference>
<reference evidence="1 2" key="1">
    <citation type="journal article" date="2019" name="Extremophiles">
        <title>Biogeography of thermophiles and predominance of Thermus scotoductus in domestic water heaters.</title>
        <authorList>
            <person name="Wilpiszeski R.L."/>
            <person name="Zhang Z."/>
            <person name="House C.H."/>
        </authorList>
    </citation>
    <scope>NUCLEOTIDE SEQUENCE [LARGE SCALE GENOMIC DNA]</scope>
    <source>
        <strain evidence="1 2">16_S16</strain>
    </source>
</reference>
<proteinExistence type="predicted"/>
<accession>A0A430UI40</accession>
<organism evidence="1 2">
    <name type="scientific">Thermus scotoductus</name>
    <dbReference type="NCBI Taxonomy" id="37636"/>
    <lineage>
        <taxon>Bacteria</taxon>
        <taxon>Thermotogati</taxon>
        <taxon>Deinococcota</taxon>
        <taxon>Deinococci</taxon>
        <taxon>Thermales</taxon>
        <taxon>Thermaceae</taxon>
        <taxon>Thermus</taxon>
    </lineage>
</organism>
<sequence>MGTTWGHTLEAYSPTGYDPGCSWPLCKGATVFRGRYYRLASSRTGRVIEARVNLCLEHAERWAEKHGLEEALEAGLRQRLLARGLFLHVAEEPEGRGWLACPVLKEKRRPPYAWGKTRTEAILALLWEVGRA</sequence>
<protein>
    <submittedName>
        <fullName evidence="1">Uncharacterized protein</fullName>
    </submittedName>
</protein>
<evidence type="ECO:0000313" key="1">
    <source>
        <dbReference type="EMBL" id="RTI01487.1"/>
    </source>
</evidence>
<name>A0A430UI40_THESC</name>